<comment type="caution">
    <text evidence="5">The sequence shown here is derived from an EMBL/GenBank/DDBJ whole genome shotgun (WGS) entry which is preliminary data.</text>
</comment>
<reference evidence="5 6" key="1">
    <citation type="submission" date="2011-08" db="EMBL/GenBank/DDBJ databases">
        <title>The Genome Sequence of Clostridium hathewayi WAL-18680.</title>
        <authorList>
            <consortium name="The Broad Institute Genome Sequencing Platform"/>
            <person name="Earl A."/>
            <person name="Ward D."/>
            <person name="Feldgarden M."/>
            <person name="Gevers D."/>
            <person name="Finegold S.M."/>
            <person name="Summanen P.H."/>
            <person name="Molitoris D.R."/>
            <person name="Song M."/>
            <person name="Daigneault M."/>
            <person name="Allen-Vercoe E."/>
            <person name="Young S.K."/>
            <person name="Zeng Q."/>
            <person name="Gargeya S."/>
            <person name="Fitzgerald M."/>
            <person name="Haas B."/>
            <person name="Abouelleil A."/>
            <person name="Alvarado L."/>
            <person name="Arachchi H.M."/>
            <person name="Berlin A."/>
            <person name="Brown A."/>
            <person name="Chapman S.B."/>
            <person name="Chen Z."/>
            <person name="Dunbar C."/>
            <person name="Freedman E."/>
            <person name="Gearin G."/>
            <person name="Gellesch M."/>
            <person name="Goldberg J."/>
            <person name="Griggs A."/>
            <person name="Gujja S."/>
            <person name="Heiman D."/>
            <person name="Howarth C."/>
            <person name="Larson L."/>
            <person name="Lui A."/>
            <person name="MacDonald P.J.P."/>
            <person name="Montmayeur A."/>
            <person name="Murphy C."/>
            <person name="Neiman D."/>
            <person name="Pearson M."/>
            <person name="Priest M."/>
            <person name="Roberts A."/>
            <person name="Saif S."/>
            <person name="Shea T."/>
            <person name="Shenoy N."/>
            <person name="Sisk P."/>
            <person name="Stolte C."/>
            <person name="Sykes S."/>
            <person name="Wortman J."/>
            <person name="Nusbaum C."/>
            <person name="Birren B."/>
        </authorList>
    </citation>
    <scope>NUCLEOTIDE SEQUENCE [LARGE SCALE GENOMIC DNA]</scope>
    <source>
        <strain evidence="5 6">WAL-18680</strain>
    </source>
</reference>
<dbReference type="RefSeq" id="WP_006782491.1">
    <property type="nucleotide sequence ID" value="NZ_CP040506.1"/>
</dbReference>
<dbReference type="PATRIC" id="fig|742737.3.peg.4489"/>
<dbReference type="Gene3D" id="3.40.50.970">
    <property type="match status" value="1"/>
</dbReference>
<gene>
    <name evidence="5" type="ORF">HMPREF9473_04503</name>
</gene>
<dbReference type="EMBL" id="ADLN01000120">
    <property type="protein sequence ID" value="EHI57394.1"/>
    <property type="molecule type" value="Genomic_DNA"/>
</dbReference>
<accession>G5ILX5</accession>
<dbReference type="SUPFAM" id="SSF52922">
    <property type="entry name" value="TK C-terminal domain-like"/>
    <property type="match status" value="1"/>
</dbReference>
<evidence type="ECO:0000313" key="5">
    <source>
        <dbReference type="EMBL" id="EHI57394.1"/>
    </source>
</evidence>
<dbReference type="InterPro" id="IPR005475">
    <property type="entry name" value="Transketolase-like_Pyr-bd"/>
</dbReference>
<keyword evidence="6" id="KW-1185">Reference proteome</keyword>
<organism evidence="5 6">
    <name type="scientific">Hungatella hathewayi WAL-18680</name>
    <dbReference type="NCBI Taxonomy" id="742737"/>
    <lineage>
        <taxon>Bacteria</taxon>
        <taxon>Bacillati</taxon>
        <taxon>Bacillota</taxon>
        <taxon>Clostridia</taxon>
        <taxon>Lachnospirales</taxon>
        <taxon>Lachnospiraceae</taxon>
        <taxon>Hungatella</taxon>
    </lineage>
</organism>
<protein>
    <recommendedName>
        <fullName evidence="4">Transketolase-like pyrimidine-binding domain-containing protein</fullName>
    </recommendedName>
</protein>
<dbReference type="HOGENOM" id="CLU_009227_1_1_9"/>
<dbReference type="Pfam" id="PF02780">
    <property type="entry name" value="Transketolase_C"/>
    <property type="match status" value="1"/>
</dbReference>
<dbReference type="AlphaFoldDB" id="G5ILX5"/>
<dbReference type="Pfam" id="PF02779">
    <property type="entry name" value="Transket_pyr"/>
    <property type="match status" value="1"/>
</dbReference>
<feature type="domain" description="Transketolase-like pyrimidine-binding" evidence="4">
    <location>
        <begin position="2"/>
        <end position="167"/>
    </location>
</feature>
<evidence type="ECO:0000313" key="6">
    <source>
        <dbReference type="Proteomes" id="UP000005384"/>
    </source>
</evidence>
<dbReference type="PANTHER" id="PTHR43825">
    <property type="entry name" value="PYRUVATE DEHYDROGENASE E1 COMPONENT"/>
    <property type="match status" value="1"/>
</dbReference>
<dbReference type="Gene3D" id="3.40.50.920">
    <property type="match status" value="1"/>
</dbReference>
<sequence>MEILKNVHARNLVEWAKDKPETYVLSADLTSSSEAHLFRDAYPARFLSMGIAEQNMLAFAGGMAREGLIPMIHTFAVFIYRRAYDQIAMSVAYPNLPVIMVGFLPGILTPGGATHQAIEDISVMRSLPNMTVLETADATEVESVLDVALEAQGPVYIRMLRGEIPRLFDQKEPMKLGKARKLREGNDFVLISSGICTEEGMRAAAALADQGIHIAHYHISTLKPFDHPEIMEEIAKSKYGAITFENHSIIGGLGSIVAEQMAEYGVGKKLYRLGLNDTFVHGASKEYLMKEYGLDAMALISKVEAVTGEQYGIKEESLAETYHPALHSEAKPEAL</sequence>
<dbReference type="InterPro" id="IPR029061">
    <property type="entry name" value="THDP-binding"/>
</dbReference>
<dbReference type="SUPFAM" id="SSF52518">
    <property type="entry name" value="Thiamin diphosphate-binding fold (THDP-binding)"/>
    <property type="match status" value="1"/>
</dbReference>
<dbReference type="FunFam" id="3.40.50.970:FF:000129">
    <property type="entry name" value="Transketolase"/>
    <property type="match status" value="1"/>
</dbReference>
<dbReference type="InterPro" id="IPR009014">
    <property type="entry name" value="Transketo_C/PFOR_II"/>
</dbReference>
<name>G5ILX5_9FIRM</name>
<comment type="similarity">
    <text evidence="2">Belongs to the transketolase family.</text>
</comment>
<dbReference type="PANTHER" id="PTHR43825:SF1">
    <property type="entry name" value="TRANSKETOLASE-LIKE PYRIMIDINE-BINDING DOMAIN-CONTAINING PROTEIN"/>
    <property type="match status" value="1"/>
</dbReference>
<dbReference type="OrthoDB" id="8732661at2"/>
<dbReference type="Proteomes" id="UP000005384">
    <property type="component" value="Unassembled WGS sequence"/>
</dbReference>
<dbReference type="InterPro" id="IPR033248">
    <property type="entry name" value="Transketolase_C"/>
</dbReference>
<evidence type="ECO:0000256" key="3">
    <source>
        <dbReference type="ARBA" id="ARBA00023052"/>
    </source>
</evidence>
<keyword evidence="3" id="KW-0786">Thiamine pyrophosphate</keyword>
<dbReference type="SMART" id="SM00861">
    <property type="entry name" value="Transket_pyr"/>
    <property type="match status" value="1"/>
</dbReference>
<comment type="cofactor">
    <cofactor evidence="1">
        <name>thiamine diphosphate</name>
        <dbReference type="ChEBI" id="CHEBI:58937"/>
    </cofactor>
</comment>
<evidence type="ECO:0000256" key="1">
    <source>
        <dbReference type="ARBA" id="ARBA00001964"/>
    </source>
</evidence>
<dbReference type="InterPro" id="IPR051157">
    <property type="entry name" value="PDH/Transketolase"/>
</dbReference>
<dbReference type="CDD" id="cd07033">
    <property type="entry name" value="TPP_PYR_DXS_TK_like"/>
    <property type="match status" value="1"/>
</dbReference>
<proteinExistence type="inferred from homology"/>
<evidence type="ECO:0000259" key="4">
    <source>
        <dbReference type="SMART" id="SM00861"/>
    </source>
</evidence>
<evidence type="ECO:0000256" key="2">
    <source>
        <dbReference type="ARBA" id="ARBA00007131"/>
    </source>
</evidence>